<comment type="similarity">
    <text evidence="1">Belongs to the LysR transcriptional regulatory family.</text>
</comment>
<dbReference type="PROSITE" id="PS50931">
    <property type="entry name" value="HTH_LYSR"/>
    <property type="match status" value="1"/>
</dbReference>
<dbReference type="SUPFAM" id="SSF46785">
    <property type="entry name" value="Winged helix' DNA-binding domain"/>
    <property type="match status" value="1"/>
</dbReference>
<evidence type="ECO:0000256" key="1">
    <source>
        <dbReference type="ARBA" id="ARBA00009437"/>
    </source>
</evidence>
<dbReference type="PANTHER" id="PTHR30126">
    <property type="entry name" value="HTH-TYPE TRANSCRIPTIONAL REGULATOR"/>
    <property type="match status" value="1"/>
</dbReference>
<dbReference type="EMBL" id="SLXK01000018">
    <property type="protein sequence ID" value="TCP27071.1"/>
    <property type="molecule type" value="Genomic_DNA"/>
</dbReference>
<comment type="caution">
    <text evidence="6">The sequence shown here is derived from an EMBL/GenBank/DDBJ whole genome shotgun (WGS) entry which is preliminary data.</text>
</comment>
<dbReference type="Pfam" id="PF03466">
    <property type="entry name" value="LysR_substrate"/>
    <property type="match status" value="1"/>
</dbReference>
<proteinExistence type="inferred from homology"/>
<dbReference type="InterPro" id="IPR036388">
    <property type="entry name" value="WH-like_DNA-bd_sf"/>
</dbReference>
<dbReference type="Proteomes" id="UP000295416">
    <property type="component" value="Unassembled WGS sequence"/>
</dbReference>
<keyword evidence="7" id="KW-1185">Reference proteome</keyword>
<dbReference type="Gene3D" id="3.40.190.290">
    <property type="match status" value="1"/>
</dbReference>
<dbReference type="InterPro" id="IPR036390">
    <property type="entry name" value="WH_DNA-bd_sf"/>
</dbReference>
<keyword evidence="3 6" id="KW-0238">DNA-binding</keyword>
<dbReference type="SUPFAM" id="SSF53850">
    <property type="entry name" value="Periplasmic binding protein-like II"/>
    <property type="match status" value="1"/>
</dbReference>
<accession>A0A4R2NZT5</accession>
<evidence type="ECO:0000256" key="2">
    <source>
        <dbReference type="ARBA" id="ARBA00023015"/>
    </source>
</evidence>
<dbReference type="InterPro" id="IPR005119">
    <property type="entry name" value="LysR_subst-bd"/>
</dbReference>
<organism evidence="6 7">
    <name type="scientific">Scopulibacillus darangshiensis</name>
    <dbReference type="NCBI Taxonomy" id="442528"/>
    <lineage>
        <taxon>Bacteria</taxon>
        <taxon>Bacillati</taxon>
        <taxon>Bacillota</taxon>
        <taxon>Bacilli</taxon>
        <taxon>Bacillales</taxon>
        <taxon>Sporolactobacillaceae</taxon>
        <taxon>Scopulibacillus</taxon>
    </lineage>
</organism>
<gene>
    <name evidence="6" type="ORF">EV207_11849</name>
</gene>
<dbReference type="OrthoDB" id="107670at2"/>
<evidence type="ECO:0000313" key="6">
    <source>
        <dbReference type="EMBL" id="TCP27071.1"/>
    </source>
</evidence>
<keyword evidence="2" id="KW-0805">Transcription regulation</keyword>
<evidence type="ECO:0000259" key="5">
    <source>
        <dbReference type="PROSITE" id="PS50931"/>
    </source>
</evidence>
<dbReference type="Gene3D" id="1.10.10.10">
    <property type="entry name" value="Winged helix-like DNA-binding domain superfamily/Winged helix DNA-binding domain"/>
    <property type="match status" value="1"/>
</dbReference>
<evidence type="ECO:0000313" key="7">
    <source>
        <dbReference type="Proteomes" id="UP000295416"/>
    </source>
</evidence>
<protein>
    <submittedName>
        <fullName evidence="6">DNA-binding transcriptional LysR family regulator</fullName>
    </submittedName>
</protein>
<dbReference type="RefSeq" id="WP_132746548.1">
    <property type="nucleotide sequence ID" value="NZ_SLXK01000018.1"/>
</dbReference>
<dbReference type="PANTHER" id="PTHR30126:SF78">
    <property type="entry name" value="HTH LYSR-TYPE DOMAIN-CONTAINING PROTEIN"/>
    <property type="match status" value="1"/>
</dbReference>
<keyword evidence="4" id="KW-0804">Transcription</keyword>
<dbReference type="GO" id="GO:0003700">
    <property type="term" value="F:DNA-binding transcription factor activity"/>
    <property type="evidence" value="ECO:0007669"/>
    <property type="project" value="InterPro"/>
</dbReference>
<dbReference type="InterPro" id="IPR000847">
    <property type="entry name" value="LysR_HTH_N"/>
</dbReference>
<evidence type="ECO:0000256" key="3">
    <source>
        <dbReference type="ARBA" id="ARBA00023125"/>
    </source>
</evidence>
<dbReference type="AlphaFoldDB" id="A0A4R2NZT5"/>
<feature type="domain" description="HTH lysR-type" evidence="5">
    <location>
        <begin position="1"/>
        <end position="58"/>
    </location>
</feature>
<reference evidence="6 7" key="1">
    <citation type="submission" date="2019-03" db="EMBL/GenBank/DDBJ databases">
        <title>Genomic Encyclopedia of Type Strains, Phase IV (KMG-IV): sequencing the most valuable type-strain genomes for metagenomic binning, comparative biology and taxonomic classification.</title>
        <authorList>
            <person name="Goeker M."/>
        </authorList>
    </citation>
    <scope>NUCLEOTIDE SEQUENCE [LARGE SCALE GENOMIC DNA]</scope>
    <source>
        <strain evidence="6 7">DSM 19377</strain>
    </source>
</reference>
<name>A0A4R2NZT5_9BACL</name>
<dbReference type="CDD" id="cd05466">
    <property type="entry name" value="PBP2_LTTR_substrate"/>
    <property type="match status" value="1"/>
</dbReference>
<dbReference type="Pfam" id="PF00126">
    <property type="entry name" value="HTH_1"/>
    <property type="match status" value="1"/>
</dbReference>
<dbReference type="GO" id="GO:0000976">
    <property type="term" value="F:transcription cis-regulatory region binding"/>
    <property type="evidence" value="ECO:0007669"/>
    <property type="project" value="TreeGrafter"/>
</dbReference>
<sequence>MDQRDWHILQLLYQKKNITKTAQSLYISQPTLTNRLQHIEREFGVKIVNRGRRGVQFTPQGEYLAKCADDMLLNMRKIKEKVLNMGENISGTLRLGVSHSFTHYKLPTILKHFKERYPAVEFKVTTAHSADVINLAYNQDVHIGFVRGNVNWQGQQRLLFEETISVVSKKSFKLSDLPRLPRIDYHTDYMLKGLIDHWWSAHFTQPPLISMEVDKAETCKDMVINGLGYAIMPSMILNDLDHVHRIDIETKAGDPILRKTWMIYYEEFLEIKLVTAFVDFIEEVNFIPKN</sequence>
<evidence type="ECO:0000256" key="4">
    <source>
        <dbReference type="ARBA" id="ARBA00023163"/>
    </source>
</evidence>
<dbReference type="PRINTS" id="PR00039">
    <property type="entry name" value="HTHLYSR"/>
</dbReference>